<dbReference type="PANTHER" id="PTHR46696">
    <property type="entry name" value="P450, PUTATIVE (EUROFUNG)-RELATED"/>
    <property type="match status" value="1"/>
</dbReference>
<dbReference type="GO" id="GO:0020037">
    <property type="term" value="F:heme binding"/>
    <property type="evidence" value="ECO:0007669"/>
    <property type="project" value="InterPro"/>
</dbReference>
<evidence type="ECO:0000313" key="4">
    <source>
        <dbReference type="EMBL" id="ABD05772.1"/>
    </source>
</evidence>
<gene>
    <name evidence="4" type="ordered locus">RPB_1062</name>
</gene>
<evidence type="ECO:0000256" key="3">
    <source>
        <dbReference type="RuleBase" id="RU000461"/>
    </source>
</evidence>
<reference evidence="4 5" key="1">
    <citation type="submission" date="2006-01" db="EMBL/GenBank/DDBJ databases">
        <title>Complete sequence of Rhodopseudomonas palustris HaA2.</title>
        <authorList>
            <consortium name="US DOE Joint Genome Institute"/>
            <person name="Copeland A."/>
            <person name="Lucas S."/>
            <person name="Lapidus A."/>
            <person name="Barry K."/>
            <person name="Detter J.C."/>
            <person name="Glavina T."/>
            <person name="Hammon N."/>
            <person name="Israni S."/>
            <person name="Pitluck S."/>
            <person name="Chain P."/>
            <person name="Malfatti S."/>
            <person name="Shin M."/>
            <person name="Vergez L."/>
            <person name="Schmutz J."/>
            <person name="Larimer F."/>
            <person name="Land M."/>
            <person name="Hauser L."/>
            <person name="Pelletier D.A."/>
            <person name="Kyrpides N."/>
            <person name="Anderson I."/>
            <person name="Oda Y."/>
            <person name="Harwood C.S."/>
            <person name="Richardson P."/>
        </authorList>
    </citation>
    <scope>NUCLEOTIDE SEQUENCE [LARGE SCALE GENOMIC DNA]</scope>
    <source>
        <strain evidence="4 5">HaA2</strain>
    </source>
</reference>
<dbReference type="STRING" id="316058.RPB_1062"/>
<keyword evidence="3" id="KW-0408">Iron</keyword>
<sequence length="411" mass="46040">MTRWEVQPHQHPRNRPMFSFDPYSPAVDADPFPLYKTLRDEHPVYWSEPAQMWVLSRYIDVASAGTNWQVFSSAKGNLMTELPGRAGATLGTTDPPRHDRLRGLVQHAFMKRNLEALAEPMRDIAREAAEALRGREQFDFIADFSSKFTVRVLFAALGLPLGDEQTVRDKAVLMVQSDPVSRAKGPEHLAAYAWMQDYAAKVIAQRRAEPQNDLISHFSMAEIDGDKLDEREVLLTTTTLIMAGIESLGGFMSMLALNLADYADARRAVVADPARLPDAVEESLRYNTSAQRFKRCLQTDLTLHGVTMKAGDFVCLAYGSANRDERQFPNPDVYDLARKPKGHLGFGGGVHGCLGSAIARMAIKIAFDEFHKVVPDYTRVQPRLDWMPSSTFRSPLRLEMAVERAESRNAA</sequence>
<keyword evidence="5" id="KW-1185">Reference proteome</keyword>
<dbReference type="PRINTS" id="PR00359">
    <property type="entry name" value="BP450"/>
</dbReference>
<dbReference type="Pfam" id="PF00067">
    <property type="entry name" value="p450"/>
    <property type="match status" value="1"/>
</dbReference>
<name>Q2J188_RHOP2</name>
<evidence type="ECO:0000256" key="1">
    <source>
        <dbReference type="ARBA" id="ARBA00001971"/>
    </source>
</evidence>
<dbReference type="PROSITE" id="PS00086">
    <property type="entry name" value="CYTOCHROME_P450"/>
    <property type="match status" value="1"/>
</dbReference>
<keyword evidence="3" id="KW-0503">Monooxygenase</keyword>
<proteinExistence type="inferred from homology"/>
<organism evidence="4 5">
    <name type="scientific">Rhodopseudomonas palustris (strain HaA2)</name>
    <dbReference type="NCBI Taxonomy" id="316058"/>
    <lineage>
        <taxon>Bacteria</taxon>
        <taxon>Pseudomonadati</taxon>
        <taxon>Pseudomonadota</taxon>
        <taxon>Alphaproteobacteria</taxon>
        <taxon>Hyphomicrobiales</taxon>
        <taxon>Nitrobacteraceae</taxon>
        <taxon>Rhodopseudomonas</taxon>
    </lineage>
</organism>
<dbReference type="InterPro" id="IPR002397">
    <property type="entry name" value="Cyt_P450_B"/>
</dbReference>
<dbReference type="InterPro" id="IPR001128">
    <property type="entry name" value="Cyt_P450"/>
</dbReference>
<dbReference type="GO" id="GO:0008395">
    <property type="term" value="F:steroid hydroxylase activity"/>
    <property type="evidence" value="ECO:0007669"/>
    <property type="project" value="TreeGrafter"/>
</dbReference>
<comment type="cofactor">
    <cofactor evidence="1">
        <name>heme</name>
        <dbReference type="ChEBI" id="CHEBI:30413"/>
    </cofactor>
</comment>
<dbReference type="InterPro" id="IPR036396">
    <property type="entry name" value="Cyt_P450_sf"/>
</dbReference>
<evidence type="ECO:0000313" key="5">
    <source>
        <dbReference type="Proteomes" id="UP000008809"/>
    </source>
</evidence>
<accession>Q2J188</accession>
<dbReference type="PANTHER" id="PTHR46696:SF4">
    <property type="entry name" value="BIOTIN BIOSYNTHESIS CYTOCHROME P450"/>
    <property type="match status" value="1"/>
</dbReference>
<keyword evidence="3" id="KW-0479">Metal-binding</keyword>
<keyword evidence="3" id="KW-0560">Oxidoreductase</keyword>
<dbReference type="HOGENOM" id="CLU_033716_0_2_5"/>
<evidence type="ECO:0000256" key="2">
    <source>
        <dbReference type="ARBA" id="ARBA00010617"/>
    </source>
</evidence>
<dbReference type="InterPro" id="IPR017972">
    <property type="entry name" value="Cyt_P450_CS"/>
</dbReference>
<dbReference type="SUPFAM" id="SSF48264">
    <property type="entry name" value="Cytochrome P450"/>
    <property type="match status" value="1"/>
</dbReference>
<dbReference type="Gene3D" id="1.10.630.10">
    <property type="entry name" value="Cytochrome P450"/>
    <property type="match status" value="1"/>
</dbReference>
<dbReference type="GO" id="GO:0036199">
    <property type="term" value="F:cholest-4-en-3-one 26-monooxygenase activity"/>
    <property type="evidence" value="ECO:0007669"/>
    <property type="project" value="TreeGrafter"/>
</dbReference>
<protein>
    <submittedName>
        <fullName evidence="4">Cytochrome P450</fullName>
    </submittedName>
</protein>
<dbReference type="GO" id="GO:0005506">
    <property type="term" value="F:iron ion binding"/>
    <property type="evidence" value="ECO:0007669"/>
    <property type="project" value="InterPro"/>
</dbReference>
<dbReference type="eggNOG" id="COG2124">
    <property type="taxonomic scope" value="Bacteria"/>
</dbReference>
<keyword evidence="3" id="KW-0349">Heme</keyword>
<dbReference type="AlphaFoldDB" id="Q2J188"/>
<dbReference type="Proteomes" id="UP000008809">
    <property type="component" value="Chromosome"/>
</dbReference>
<dbReference type="EMBL" id="CP000250">
    <property type="protein sequence ID" value="ABD05772.1"/>
    <property type="molecule type" value="Genomic_DNA"/>
</dbReference>
<dbReference type="GO" id="GO:0006707">
    <property type="term" value="P:cholesterol catabolic process"/>
    <property type="evidence" value="ECO:0007669"/>
    <property type="project" value="TreeGrafter"/>
</dbReference>
<comment type="similarity">
    <text evidence="2 3">Belongs to the cytochrome P450 family.</text>
</comment>
<dbReference type="KEGG" id="rpb:RPB_1062"/>